<reference evidence="1" key="1">
    <citation type="submission" date="2020-08" db="EMBL/GenBank/DDBJ databases">
        <title>Multicomponent nature underlies the extraordinary mechanical properties of spider dragline silk.</title>
        <authorList>
            <person name="Kono N."/>
            <person name="Nakamura H."/>
            <person name="Mori M."/>
            <person name="Yoshida Y."/>
            <person name="Ohtoshi R."/>
            <person name="Malay A.D."/>
            <person name="Moran D.A.P."/>
            <person name="Tomita M."/>
            <person name="Numata K."/>
            <person name="Arakawa K."/>
        </authorList>
    </citation>
    <scope>NUCLEOTIDE SEQUENCE</scope>
</reference>
<proteinExistence type="predicted"/>
<dbReference type="AlphaFoldDB" id="A0A8X6I4Q4"/>
<gene>
    <name evidence="1" type="ORF">NPIL_523911</name>
</gene>
<dbReference type="InterPro" id="IPR001888">
    <property type="entry name" value="Transposase_1"/>
</dbReference>
<keyword evidence="2" id="KW-1185">Reference proteome</keyword>
<dbReference type="EMBL" id="BMAW01087660">
    <property type="protein sequence ID" value="GFS30794.1"/>
    <property type="molecule type" value="Genomic_DNA"/>
</dbReference>
<sequence length="89" mass="10327">MGVLWHLTKTQHRSYLCSMVFTPNQSIHQQKVLLCIWFTSTGIVHFELLDRGKSITLRYTVLTAKSYYCITLEAVSTGQDEWSDQDLSR</sequence>
<organism evidence="1 2">
    <name type="scientific">Nephila pilipes</name>
    <name type="common">Giant wood spider</name>
    <name type="synonym">Nephila maculata</name>
    <dbReference type="NCBI Taxonomy" id="299642"/>
    <lineage>
        <taxon>Eukaryota</taxon>
        <taxon>Metazoa</taxon>
        <taxon>Ecdysozoa</taxon>
        <taxon>Arthropoda</taxon>
        <taxon>Chelicerata</taxon>
        <taxon>Arachnida</taxon>
        <taxon>Araneae</taxon>
        <taxon>Araneomorphae</taxon>
        <taxon>Entelegynae</taxon>
        <taxon>Araneoidea</taxon>
        <taxon>Nephilidae</taxon>
        <taxon>Nephila</taxon>
    </lineage>
</organism>
<name>A0A8X6I4Q4_NEPPI</name>
<accession>A0A8X6I4Q4</accession>
<dbReference type="Proteomes" id="UP000887013">
    <property type="component" value="Unassembled WGS sequence"/>
</dbReference>
<comment type="caution">
    <text evidence="1">The sequence shown here is derived from an EMBL/GenBank/DDBJ whole genome shotgun (WGS) entry which is preliminary data.</text>
</comment>
<dbReference type="OrthoDB" id="7600185at2759"/>
<dbReference type="Pfam" id="PF01359">
    <property type="entry name" value="Transposase_1"/>
    <property type="match status" value="1"/>
</dbReference>
<evidence type="ECO:0000313" key="2">
    <source>
        <dbReference type="Proteomes" id="UP000887013"/>
    </source>
</evidence>
<protein>
    <submittedName>
        <fullName evidence="1">Uncharacterized protein</fullName>
    </submittedName>
</protein>
<evidence type="ECO:0000313" key="1">
    <source>
        <dbReference type="EMBL" id="GFS30794.1"/>
    </source>
</evidence>